<protein>
    <submittedName>
        <fullName evidence="2">Uncharacterized protein</fullName>
    </submittedName>
</protein>
<dbReference type="AlphaFoldDB" id="A0A8J2J4K1"/>
<name>A0A8J2J4K1_9HEXA</name>
<feature type="non-terminal residue" evidence="2">
    <location>
        <position position="65"/>
    </location>
</feature>
<keyword evidence="3" id="KW-1185">Reference proteome</keyword>
<keyword evidence="1" id="KW-1133">Transmembrane helix</keyword>
<feature type="transmembrane region" description="Helical" evidence="1">
    <location>
        <begin position="45"/>
        <end position="62"/>
    </location>
</feature>
<keyword evidence="1" id="KW-0472">Membrane</keyword>
<keyword evidence="1" id="KW-0812">Transmembrane</keyword>
<dbReference type="Proteomes" id="UP000708208">
    <property type="component" value="Unassembled WGS sequence"/>
</dbReference>
<accession>A0A8J2J4K1</accession>
<reference evidence="2" key="1">
    <citation type="submission" date="2021-06" db="EMBL/GenBank/DDBJ databases">
        <authorList>
            <person name="Hodson N. C."/>
            <person name="Mongue J. A."/>
            <person name="Jaron S. K."/>
        </authorList>
    </citation>
    <scope>NUCLEOTIDE SEQUENCE</scope>
</reference>
<evidence type="ECO:0000256" key="1">
    <source>
        <dbReference type="SAM" id="Phobius"/>
    </source>
</evidence>
<evidence type="ECO:0000313" key="2">
    <source>
        <dbReference type="EMBL" id="CAG7694878.1"/>
    </source>
</evidence>
<feature type="transmembrane region" description="Helical" evidence="1">
    <location>
        <begin position="12"/>
        <end position="33"/>
    </location>
</feature>
<dbReference type="EMBL" id="CAJVCH010023541">
    <property type="protein sequence ID" value="CAG7694878.1"/>
    <property type="molecule type" value="Genomic_DNA"/>
</dbReference>
<comment type="caution">
    <text evidence="2">The sequence shown here is derived from an EMBL/GenBank/DDBJ whole genome shotgun (WGS) entry which is preliminary data.</text>
</comment>
<organism evidence="2 3">
    <name type="scientific">Allacma fusca</name>
    <dbReference type="NCBI Taxonomy" id="39272"/>
    <lineage>
        <taxon>Eukaryota</taxon>
        <taxon>Metazoa</taxon>
        <taxon>Ecdysozoa</taxon>
        <taxon>Arthropoda</taxon>
        <taxon>Hexapoda</taxon>
        <taxon>Collembola</taxon>
        <taxon>Symphypleona</taxon>
        <taxon>Sminthuridae</taxon>
        <taxon>Allacma</taxon>
    </lineage>
</organism>
<evidence type="ECO:0000313" key="3">
    <source>
        <dbReference type="Proteomes" id="UP000708208"/>
    </source>
</evidence>
<gene>
    <name evidence="2" type="ORF">AFUS01_LOCUS3853</name>
</gene>
<proteinExistence type="predicted"/>
<sequence>MAYEFYTKLAGSYFLEIIAPSVVITTVGFSLFLENPSRLENFTTIFAGLVPIAASIALGEFMQNK</sequence>